<accession>A0ABP8LML4</accession>
<dbReference type="InterPro" id="IPR036116">
    <property type="entry name" value="FN3_sf"/>
</dbReference>
<dbReference type="SUPFAM" id="SSF49265">
    <property type="entry name" value="Fibronectin type III"/>
    <property type="match status" value="1"/>
</dbReference>
<dbReference type="Gene3D" id="2.60.40.10">
    <property type="entry name" value="Immunoglobulins"/>
    <property type="match status" value="4"/>
</dbReference>
<dbReference type="Proteomes" id="UP001501508">
    <property type="component" value="Unassembled WGS sequence"/>
</dbReference>
<proteinExistence type="predicted"/>
<evidence type="ECO:0008006" key="3">
    <source>
        <dbReference type="Google" id="ProtNLM"/>
    </source>
</evidence>
<evidence type="ECO:0000313" key="1">
    <source>
        <dbReference type="EMBL" id="GAA4432202.1"/>
    </source>
</evidence>
<sequence length="678" mass="74980">MKLLKIVWLGCLTLLFGQGYAQVVIREGKEAVYVFLADRRLSVGTPLQSVVGVNLSRATGDDPLFKPLGKVVAAETVADFKRIAGEGVLRNIQELKGLKSELEAWEYVRKTPNLSDYGLIVLNPDFGVAMGAVYKDEEVKKLPVRNVRYRAEFITADGKGNQTLTGNLILGTPPAIGKPVLDYISEGDSAVIVSWKLKQSTSPDALLGQVWVREKANAPFQKAGYAFANRGEKDDDLTFTWQQEVKPGLSYGLFLEPQTLVHLPGPVSDTVSLISRNFKSLAQIPIASVKDTAGGIYLSWKALTALSFFSGIVIERSRQPAEGFVVLDTIPAASTSYTDVQVLPDVLYHYRFRMLSIRRDLSQPSAYVSHRMPVRKRPIEAPEALKLNYDREGHPVISWKRVISPEVSGYQVFRTLQGNDHFELVSNLLTDSVFTDTTVRNSRIVYKYGVKTLNFENRTSELSAVVFGQPGRAIPPKTPYDVEAYTEPGKITLRWKDMASYDAYIRGYSVYRKQVTISSKPLEGELLPSDLTREGFRKLHEGLVQGVVFADKEAAAGATFVYAVTATDLYGIEGAASGAKKVNAAPITLRAPEIYARPTSKGIEITWSDVLVPGVDKYLLFVRPDNKKEYTLLAEIPPGREVYVNTGVKPGQRYYFAMQISGKGAKSPLGIEKSARKD</sequence>
<evidence type="ECO:0000313" key="2">
    <source>
        <dbReference type="Proteomes" id="UP001501508"/>
    </source>
</evidence>
<reference evidence="2" key="1">
    <citation type="journal article" date="2019" name="Int. J. Syst. Evol. Microbiol.">
        <title>The Global Catalogue of Microorganisms (GCM) 10K type strain sequencing project: providing services to taxonomists for standard genome sequencing and annotation.</title>
        <authorList>
            <consortium name="The Broad Institute Genomics Platform"/>
            <consortium name="The Broad Institute Genome Sequencing Center for Infectious Disease"/>
            <person name="Wu L."/>
            <person name="Ma J."/>
        </authorList>
    </citation>
    <scope>NUCLEOTIDE SEQUENCE [LARGE SCALE GENOMIC DNA]</scope>
    <source>
        <strain evidence="2">JCM 31920</strain>
    </source>
</reference>
<dbReference type="EMBL" id="BAABEY010000002">
    <property type="protein sequence ID" value="GAA4432202.1"/>
    <property type="molecule type" value="Genomic_DNA"/>
</dbReference>
<organism evidence="1 2">
    <name type="scientific">Ravibacter arvi</name>
    <dbReference type="NCBI Taxonomy" id="2051041"/>
    <lineage>
        <taxon>Bacteria</taxon>
        <taxon>Pseudomonadati</taxon>
        <taxon>Bacteroidota</taxon>
        <taxon>Cytophagia</taxon>
        <taxon>Cytophagales</taxon>
        <taxon>Spirosomataceae</taxon>
        <taxon>Ravibacter</taxon>
    </lineage>
</organism>
<name>A0ABP8LML4_9BACT</name>
<dbReference type="InterPro" id="IPR013783">
    <property type="entry name" value="Ig-like_fold"/>
</dbReference>
<gene>
    <name evidence="1" type="ORF">GCM10023091_03890</name>
</gene>
<keyword evidence="2" id="KW-1185">Reference proteome</keyword>
<comment type="caution">
    <text evidence="1">The sequence shown here is derived from an EMBL/GenBank/DDBJ whole genome shotgun (WGS) entry which is preliminary data.</text>
</comment>
<dbReference type="RefSeq" id="WP_345026330.1">
    <property type="nucleotide sequence ID" value="NZ_BAABEY010000002.1"/>
</dbReference>
<protein>
    <recommendedName>
        <fullName evidence="3">Fibronectin type III domain protein</fullName>
    </recommendedName>
</protein>